<keyword evidence="3" id="KW-1185">Reference proteome</keyword>
<dbReference type="Proteomes" id="UP001454036">
    <property type="component" value="Unassembled WGS sequence"/>
</dbReference>
<dbReference type="AlphaFoldDB" id="A0AAV3QFC3"/>
<protein>
    <recommendedName>
        <fullName evidence="4">RNase H type-1 domain-containing protein</fullName>
    </recommendedName>
</protein>
<reference evidence="2 3" key="1">
    <citation type="submission" date="2024-01" db="EMBL/GenBank/DDBJ databases">
        <title>The complete chloroplast genome sequence of Lithospermum erythrorhizon: insights into the phylogenetic relationship among Boraginaceae species and the maternal lineages of purple gromwells.</title>
        <authorList>
            <person name="Okada T."/>
            <person name="Watanabe K."/>
        </authorList>
    </citation>
    <scope>NUCLEOTIDE SEQUENCE [LARGE SCALE GENOMIC DNA]</scope>
</reference>
<comment type="caution">
    <text evidence="2">The sequence shown here is derived from an EMBL/GenBank/DDBJ whole genome shotgun (WGS) entry which is preliminary data.</text>
</comment>
<evidence type="ECO:0000256" key="1">
    <source>
        <dbReference type="SAM" id="MobiDB-lite"/>
    </source>
</evidence>
<feature type="region of interest" description="Disordered" evidence="1">
    <location>
        <begin position="1"/>
        <end position="47"/>
    </location>
</feature>
<evidence type="ECO:0000313" key="2">
    <source>
        <dbReference type="EMBL" id="GAA0162787.1"/>
    </source>
</evidence>
<organism evidence="2 3">
    <name type="scientific">Lithospermum erythrorhizon</name>
    <name type="common">Purple gromwell</name>
    <name type="synonym">Lithospermum officinale var. erythrorhizon</name>
    <dbReference type="NCBI Taxonomy" id="34254"/>
    <lineage>
        <taxon>Eukaryota</taxon>
        <taxon>Viridiplantae</taxon>
        <taxon>Streptophyta</taxon>
        <taxon>Embryophyta</taxon>
        <taxon>Tracheophyta</taxon>
        <taxon>Spermatophyta</taxon>
        <taxon>Magnoliopsida</taxon>
        <taxon>eudicotyledons</taxon>
        <taxon>Gunneridae</taxon>
        <taxon>Pentapetalae</taxon>
        <taxon>asterids</taxon>
        <taxon>lamiids</taxon>
        <taxon>Boraginales</taxon>
        <taxon>Boraginaceae</taxon>
        <taxon>Boraginoideae</taxon>
        <taxon>Lithospermeae</taxon>
        <taxon>Lithospermum</taxon>
    </lineage>
</organism>
<proteinExistence type="predicted"/>
<sequence>MDQSVRPCDKKTEPSSSVRKEKTVKGPTTQLGSIKHDSPAPEAIAPEPPSDVVAALQRQVDALSARVAGQVRRETNTELAGLAPFSAKIRRAITPAEMKLTTFTKLSGKMDLEEHIAEFQSKTSFHQLVSRVYCRALPSSLAAQALKSFNRLPEGWITSIECWVQGGLLGRRPGVSTDLHGRGRYGETVFVTANGEAGIGGIIRNENGQLGYALGFYKAATSALEAEIMATFEVSRSELKHIWREQNMVANTIAKLSLKDRATYIWRCDDTPNRIQALVCTEIAGTPYIRG</sequence>
<feature type="compositionally biased region" description="Basic and acidic residues" evidence="1">
    <location>
        <begin position="7"/>
        <end position="24"/>
    </location>
</feature>
<name>A0AAV3QFC3_LITER</name>
<gene>
    <name evidence="2" type="ORF">LIER_18805</name>
</gene>
<dbReference type="EMBL" id="BAABME010004551">
    <property type="protein sequence ID" value="GAA0162787.1"/>
    <property type="molecule type" value="Genomic_DNA"/>
</dbReference>
<evidence type="ECO:0008006" key="4">
    <source>
        <dbReference type="Google" id="ProtNLM"/>
    </source>
</evidence>
<evidence type="ECO:0000313" key="3">
    <source>
        <dbReference type="Proteomes" id="UP001454036"/>
    </source>
</evidence>
<accession>A0AAV3QFC3</accession>